<dbReference type="Gramene" id="KVH89725">
    <property type="protein sequence ID" value="KVH89725"/>
    <property type="gene ID" value="Ccrd_008280"/>
</dbReference>
<evidence type="ECO:0000313" key="1">
    <source>
        <dbReference type="EMBL" id="KVH89725.1"/>
    </source>
</evidence>
<reference evidence="1 2" key="1">
    <citation type="journal article" date="2016" name="Sci. Rep.">
        <title>The genome sequence of the outbreeding globe artichoke constructed de novo incorporating a phase-aware low-pass sequencing strategy of F1 progeny.</title>
        <authorList>
            <person name="Scaglione D."/>
            <person name="Reyes-Chin-Wo S."/>
            <person name="Acquadro A."/>
            <person name="Froenicke L."/>
            <person name="Portis E."/>
            <person name="Beitel C."/>
            <person name="Tirone M."/>
            <person name="Mauro R."/>
            <person name="Lo Monaco A."/>
            <person name="Mauromicale G."/>
            <person name="Faccioli P."/>
            <person name="Cattivelli L."/>
            <person name="Rieseberg L."/>
            <person name="Michelmore R."/>
            <person name="Lanteri S."/>
        </authorList>
    </citation>
    <scope>NUCLEOTIDE SEQUENCE [LARGE SCALE GENOMIC DNA]</scope>
    <source>
        <strain evidence="1">2C</strain>
    </source>
</reference>
<dbReference type="AlphaFoldDB" id="A0A124SB72"/>
<accession>A0A124SB72</accession>
<proteinExistence type="predicted"/>
<dbReference type="EMBL" id="LEKV01005151">
    <property type="protein sequence ID" value="KVH89725.1"/>
    <property type="molecule type" value="Genomic_DNA"/>
</dbReference>
<keyword evidence="2" id="KW-1185">Reference proteome</keyword>
<dbReference type="Proteomes" id="UP000243975">
    <property type="component" value="Unassembled WGS sequence"/>
</dbReference>
<name>A0A124SB72_CYNCS</name>
<organism evidence="1 2">
    <name type="scientific">Cynara cardunculus var. scolymus</name>
    <name type="common">Globe artichoke</name>
    <name type="synonym">Cynara scolymus</name>
    <dbReference type="NCBI Taxonomy" id="59895"/>
    <lineage>
        <taxon>Eukaryota</taxon>
        <taxon>Viridiplantae</taxon>
        <taxon>Streptophyta</taxon>
        <taxon>Embryophyta</taxon>
        <taxon>Tracheophyta</taxon>
        <taxon>Spermatophyta</taxon>
        <taxon>Magnoliopsida</taxon>
        <taxon>eudicotyledons</taxon>
        <taxon>Gunneridae</taxon>
        <taxon>Pentapetalae</taxon>
        <taxon>asterids</taxon>
        <taxon>campanulids</taxon>
        <taxon>Asterales</taxon>
        <taxon>Asteraceae</taxon>
        <taxon>Carduoideae</taxon>
        <taxon>Cardueae</taxon>
        <taxon>Carduinae</taxon>
        <taxon>Cynara</taxon>
    </lineage>
</organism>
<sequence length="34" mass="4151">MNLPNPYLGYFWDGKRSALMNFCLWFPFVFSFKL</sequence>
<gene>
    <name evidence="1" type="ORF">Ccrd_008280</name>
</gene>
<protein>
    <submittedName>
        <fullName evidence="1">Uncharacterized protein</fullName>
    </submittedName>
</protein>
<comment type="caution">
    <text evidence="1">The sequence shown here is derived from an EMBL/GenBank/DDBJ whole genome shotgun (WGS) entry which is preliminary data.</text>
</comment>
<evidence type="ECO:0000313" key="2">
    <source>
        <dbReference type="Proteomes" id="UP000243975"/>
    </source>
</evidence>